<keyword evidence="4 6" id="KW-0479">Metal-binding</keyword>
<dbReference type="EC" id="3.4.11.18" evidence="6 7"/>
<feature type="binding site" evidence="6">
    <location>
        <position position="79"/>
    </location>
    <ligand>
        <name>substrate</name>
    </ligand>
</feature>
<dbReference type="GO" id="GO:0004239">
    <property type="term" value="F:initiator methionyl aminopeptidase activity"/>
    <property type="evidence" value="ECO:0007669"/>
    <property type="project" value="UniProtKB-UniRule"/>
</dbReference>
<evidence type="ECO:0000256" key="3">
    <source>
        <dbReference type="ARBA" id="ARBA00022670"/>
    </source>
</evidence>
<evidence type="ECO:0000313" key="9">
    <source>
        <dbReference type="EMBL" id="OGD09266.1"/>
    </source>
</evidence>
<dbReference type="GO" id="GO:0070006">
    <property type="term" value="F:metalloaminopeptidase activity"/>
    <property type="evidence" value="ECO:0007669"/>
    <property type="project" value="UniProtKB-UniRule"/>
</dbReference>
<dbReference type="InterPro" id="IPR002467">
    <property type="entry name" value="Pept_M24A_MAP1"/>
</dbReference>
<comment type="subunit">
    <text evidence="6">Monomer.</text>
</comment>
<dbReference type="PANTHER" id="PTHR43330">
    <property type="entry name" value="METHIONINE AMINOPEPTIDASE"/>
    <property type="match status" value="1"/>
</dbReference>
<evidence type="ECO:0000256" key="1">
    <source>
        <dbReference type="ARBA" id="ARBA00002521"/>
    </source>
</evidence>
<dbReference type="GO" id="GO:0006508">
    <property type="term" value="P:proteolysis"/>
    <property type="evidence" value="ECO:0007669"/>
    <property type="project" value="UniProtKB-KW"/>
</dbReference>
<protein>
    <recommendedName>
        <fullName evidence="6 7">Methionine aminopeptidase</fullName>
        <shortName evidence="6">MAP</shortName>
        <shortName evidence="6">MetAP</shortName>
        <ecNumber evidence="6 7">3.4.11.18</ecNumber>
    </recommendedName>
    <alternativeName>
        <fullName evidence="6">Peptidase M</fullName>
    </alternativeName>
</protein>
<dbReference type="Gene3D" id="3.90.230.10">
    <property type="entry name" value="Creatinase/methionine aminopeptidase superfamily"/>
    <property type="match status" value="1"/>
</dbReference>
<comment type="catalytic activity">
    <reaction evidence="6 7">
        <text>Release of N-terminal amino acids, preferentially methionine, from peptides and arylamides.</text>
        <dbReference type="EC" id="3.4.11.18"/>
    </reaction>
</comment>
<sequence length="253" mass="27209">MDKFELKTDEQIKIMAEGGRLLGEIRQEVAAAIIPGVKAIDLEKLADEKIQKTGGKASFKMVPGYHHATCININEVVVHGIPDERVIKEGDKVGIDVGLFYKGFHTDTATTVVAGKNPKVQKFLDVGRQALKMAIAQAKPGKKIVDISRAMQGGVESGGYSVVRALTGHGVGRQLHEQPAIPCFDMGDGQHSPTIVAGMTLAIEVMYNEGVFDVEYKNDDGWTIVTADGKISGLFEHSVAVTNQGTVVLTEPK</sequence>
<dbReference type="STRING" id="1797263.A2397_02940"/>
<comment type="cofactor">
    <cofactor evidence="6">
        <name>Co(2+)</name>
        <dbReference type="ChEBI" id="CHEBI:48828"/>
    </cofactor>
    <cofactor evidence="6">
        <name>Zn(2+)</name>
        <dbReference type="ChEBI" id="CHEBI:29105"/>
    </cofactor>
    <cofactor evidence="6">
        <name>Mn(2+)</name>
        <dbReference type="ChEBI" id="CHEBI:29035"/>
    </cofactor>
    <cofactor evidence="6">
        <name>Fe(2+)</name>
        <dbReference type="ChEBI" id="CHEBI:29033"/>
    </cofactor>
    <text evidence="6">Binds 2 divalent metal cations per subunit. Has a high-affinity and a low affinity metal-binding site. The true nature of the physiological cofactor is under debate. The enzyme is active with cobalt, zinc, manganese or divalent iron ions. Most likely, methionine aminopeptidases function as mononuclear Fe(2+)-metalloproteases under physiological conditions, and the catalytically relevant metal-binding site has been assigned to the histidine-containing high-affinity site.</text>
</comment>
<keyword evidence="5 6" id="KW-0378">Hydrolase</keyword>
<dbReference type="InterPro" id="IPR001714">
    <property type="entry name" value="Pept_M24_MAP"/>
</dbReference>
<evidence type="ECO:0000256" key="5">
    <source>
        <dbReference type="ARBA" id="ARBA00022801"/>
    </source>
</evidence>
<dbReference type="GO" id="GO:0005829">
    <property type="term" value="C:cytosol"/>
    <property type="evidence" value="ECO:0007669"/>
    <property type="project" value="TreeGrafter"/>
</dbReference>
<feature type="binding site" evidence="6">
    <location>
        <position position="96"/>
    </location>
    <ligand>
        <name>a divalent metal cation</name>
        <dbReference type="ChEBI" id="CHEBI:60240"/>
        <label>1</label>
    </ligand>
</feature>
<dbReference type="PANTHER" id="PTHR43330:SF27">
    <property type="entry name" value="METHIONINE AMINOPEPTIDASE"/>
    <property type="match status" value="1"/>
</dbReference>
<dbReference type="InterPro" id="IPR036005">
    <property type="entry name" value="Creatinase/aminopeptidase-like"/>
</dbReference>
<dbReference type="HAMAP" id="MF_01974">
    <property type="entry name" value="MetAP_1"/>
    <property type="match status" value="1"/>
</dbReference>
<accession>A0A1F4ZTV9</accession>
<dbReference type="InterPro" id="IPR000994">
    <property type="entry name" value="Pept_M24"/>
</dbReference>
<dbReference type="SUPFAM" id="SSF55920">
    <property type="entry name" value="Creatinase/aminopeptidase"/>
    <property type="match status" value="1"/>
</dbReference>
<evidence type="ECO:0000256" key="7">
    <source>
        <dbReference type="RuleBase" id="RU003653"/>
    </source>
</evidence>
<dbReference type="Pfam" id="PF00557">
    <property type="entry name" value="Peptidase_M24"/>
    <property type="match status" value="1"/>
</dbReference>
<feature type="binding site" evidence="6">
    <location>
        <position position="204"/>
    </location>
    <ligand>
        <name>a divalent metal cation</name>
        <dbReference type="ChEBI" id="CHEBI:60240"/>
        <label>2</label>
        <note>catalytic</note>
    </ligand>
</feature>
<feature type="binding site" evidence="6">
    <location>
        <position position="236"/>
    </location>
    <ligand>
        <name>a divalent metal cation</name>
        <dbReference type="ChEBI" id="CHEBI:60240"/>
        <label>2</label>
        <note>catalytic</note>
    </ligand>
</feature>
<comment type="caution">
    <text evidence="9">The sequence shown here is derived from an EMBL/GenBank/DDBJ whole genome shotgun (WGS) entry which is preliminary data.</text>
</comment>
<dbReference type="EMBL" id="MEXR01000035">
    <property type="protein sequence ID" value="OGD09266.1"/>
    <property type="molecule type" value="Genomic_DNA"/>
</dbReference>
<feature type="binding site" evidence="6">
    <location>
        <position position="236"/>
    </location>
    <ligand>
        <name>a divalent metal cation</name>
        <dbReference type="ChEBI" id="CHEBI:60240"/>
        <label>1</label>
    </ligand>
</feature>
<keyword evidence="2 6" id="KW-0031">Aminopeptidase</keyword>
<dbReference type="AlphaFoldDB" id="A0A1F4ZTV9"/>
<proteinExistence type="inferred from homology"/>
<evidence type="ECO:0000256" key="2">
    <source>
        <dbReference type="ARBA" id="ARBA00022438"/>
    </source>
</evidence>
<comment type="similarity">
    <text evidence="6">Belongs to the peptidase M24A family. Methionine aminopeptidase type 1 subfamily.</text>
</comment>
<dbReference type="GO" id="GO:0046872">
    <property type="term" value="F:metal ion binding"/>
    <property type="evidence" value="ECO:0007669"/>
    <property type="project" value="UniProtKB-UniRule"/>
</dbReference>
<evidence type="ECO:0000313" key="10">
    <source>
        <dbReference type="Proteomes" id="UP000176424"/>
    </source>
</evidence>
<reference evidence="9 10" key="1">
    <citation type="journal article" date="2016" name="Nat. Commun.">
        <title>Thousands of microbial genomes shed light on interconnected biogeochemical processes in an aquifer system.</title>
        <authorList>
            <person name="Anantharaman K."/>
            <person name="Brown C.T."/>
            <person name="Hug L.A."/>
            <person name="Sharon I."/>
            <person name="Castelle C.J."/>
            <person name="Probst A.J."/>
            <person name="Thomas B.C."/>
            <person name="Singh A."/>
            <person name="Wilkins M.J."/>
            <person name="Karaoz U."/>
            <person name="Brodie E.L."/>
            <person name="Williams K.H."/>
            <person name="Hubbard S.S."/>
            <person name="Banfield J.F."/>
        </authorList>
    </citation>
    <scope>NUCLEOTIDE SEQUENCE [LARGE SCALE GENOMIC DNA]</scope>
</reference>
<feature type="binding site" evidence="6">
    <location>
        <position position="169"/>
    </location>
    <ligand>
        <name>a divalent metal cation</name>
        <dbReference type="ChEBI" id="CHEBI:60240"/>
        <label>2</label>
        <note>catalytic</note>
    </ligand>
</feature>
<keyword evidence="3 6" id="KW-0645">Protease</keyword>
<dbReference type="Proteomes" id="UP000176424">
    <property type="component" value="Unassembled WGS sequence"/>
</dbReference>
<dbReference type="PRINTS" id="PR00599">
    <property type="entry name" value="MAPEPTIDASE"/>
</dbReference>
<organism evidence="9 10">
    <name type="scientific">Candidatus Amesbacteria bacterium RIFOXYB1_FULL_44_23</name>
    <dbReference type="NCBI Taxonomy" id="1797263"/>
    <lineage>
        <taxon>Bacteria</taxon>
        <taxon>Candidatus Amesiibacteriota</taxon>
    </lineage>
</organism>
<feature type="domain" description="Peptidase M24" evidence="8">
    <location>
        <begin position="14"/>
        <end position="242"/>
    </location>
</feature>
<comment type="function">
    <text evidence="1 6">Removes the N-terminal methionine from nascent proteins. The N-terminal methionine is often cleaved when the second residue in the primary sequence is small and uncharged (Met-Ala-, Cys, Gly, Pro, Ser, Thr, or Val). Requires deformylation of the N(alpha)-formylated initiator methionine before it can be hydrolyzed.</text>
</comment>
<evidence type="ECO:0000256" key="4">
    <source>
        <dbReference type="ARBA" id="ARBA00022723"/>
    </source>
</evidence>
<dbReference type="NCBIfam" id="TIGR00500">
    <property type="entry name" value="met_pdase_I"/>
    <property type="match status" value="1"/>
</dbReference>
<name>A0A1F4ZTV9_9BACT</name>
<feature type="binding site" evidence="6">
    <location>
        <position position="107"/>
    </location>
    <ligand>
        <name>a divalent metal cation</name>
        <dbReference type="ChEBI" id="CHEBI:60240"/>
        <label>2</label>
        <note>catalytic</note>
    </ligand>
</feature>
<feature type="binding site" evidence="6">
    <location>
        <position position="176"/>
    </location>
    <ligand>
        <name>substrate</name>
    </ligand>
</feature>
<gene>
    <name evidence="6" type="primary">map</name>
    <name evidence="9" type="ORF">A2397_02940</name>
</gene>
<feature type="binding site" evidence="6">
    <location>
        <position position="107"/>
    </location>
    <ligand>
        <name>a divalent metal cation</name>
        <dbReference type="ChEBI" id="CHEBI:60240"/>
        <label>1</label>
    </ligand>
</feature>
<evidence type="ECO:0000259" key="8">
    <source>
        <dbReference type="Pfam" id="PF00557"/>
    </source>
</evidence>
<evidence type="ECO:0000256" key="6">
    <source>
        <dbReference type="HAMAP-Rule" id="MF_01974"/>
    </source>
</evidence>